<keyword evidence="1" id="KW-0472">Membrane</keyword>
<name>A0A412CGQ3_9FIRM</name>
<protein>
    <submittedName>
        <fullName evidence="2">Uncharacterized protein</fullName>
    </submittedName>
</protein>
<feature type="transmembrane region" description="Helical" evidence="1">
    <location>
        <begin position="106"/>
        <end position="125"/>
    </location>
</feature>
<reference evidence="2 3" key="1">
    <citation type="submission" date="2018-08" db="EMBL/GenBank/DDBJ databases">
        <title>A genome reference for cultivated species of the human gut microbiota.</title>
        <authorList>
            <person name="Zou Y."/>
            <person name="Xue W."/>
            <person name="Luo G."/>
        </authorList>
    </citation>
    <scope>NUCLEOTIDE SEQUENCE [LARGE SCALE GENOMIC DNA]</scope>
    <source>
        <strain evidence="2 3">AF27-12</strain>
    </source>
</reference>
<sequence length="143" mass="15760">MINKTKIIELNGYKFKIKKLNAFTASYIAVQIGFSLAGGLINAGNTNKVDMLQKAISGIDKDKFIEIQKDCLSAVEILNNINGSEMPEALILNNGSLSHKELENDFMTIILLTIEVVMFNVEGFFGEKGLQSLTNSLQTNSKQ</sequence>
<dbReference type="InterPro" id="IPR049156">
    <property type="entry name" value="Phage_chap_TAC_15-like"/>
</dbReference>
<keyword evidence="1" id="KW-0812">Transmembrane</keyword>
<feature type="transmembrane region" description="Helical" evidence="1">
    <location>
        <begin position="20"/>
        <end position="41"/>
    </location>
</feature>
<dbReference type="Proteomes" id="UP000286147">
    <property type="component" value="Unassembled WGS sequence"/>
</dbReference>
<comment type="caution">
    <text evidence="2">The sequence shown here is derived from an EMBL/GenBank/DDBJ whole genome shotgun (WGS) entry which is preliminary data.</text>
</comment>
<evidence type="ECO:0000313" key="3">
    <source>
        <dbReference type="Proteomes" id="UP000286147"/>
    </source>
</evidence>
<accession>A0A412CGQ3</accession>
<evidence type="ECO:0000256" key="1">
    <source>
        <dbReference type="SAM" id="Phobius"/>
    </source>
</evidence>
<evidence type="ECO:0000313" key="2">
    <source>
        <dbReference type="EMBL" id="RGQ85560.1"/>
    </source>
</evidence>
<keyword evidence="1" id="KW-1133">Transmembrane helix</keyword>
<dbReference type="Pfam" id="PF21822">
    <property type="entry name" value="Phage_TAC_15"/>
    <property type="match status" value="1"/>
</dbReference>
<dbReference type="EMBL" id="QRTP01000004">
    <property type="protein sequence ID" value="RGQ85560.1"/>
    <property type="molecule type" value="Genomic_DNA"/>
</dbReference>
<dbReference type="AlphaFoldDB" id="A0A412CGQ3"/>
<proteinExistence type="predicted"/>
<dbReference type="RefSeq" id="WP_118035622.1">
    <property type="nucleotide sequence ID" value="NZ_QRTP01000004.1"/>
</dbReference>
<gene>
    <name evidence="2" type="ORF">DWY77_02840</name>
</gene>
<organism evidence="2 3">
    <name type="scientific">Megamonas rupellensis</name>
    <dbReference type="NCBI Taxonomy" id="491921"/>
    <lineage>
        <taxon>Bacteria</taxon>
        <taxon>Bacillati</taxon>
        <taxon>Bacillota</taxon>
        <taxon>Negativicutes</taxon>
        <taxon>Selenomonadales</taxon>
        <taxon>Selenomonadaceae</taxon>
        <taxon>Megamonas</taxon>
    </lineage>
</organism>